<organism evidence="2 3">
    <name type="scientific">Bradymonas sediminis</name>
    <dbReference type="NCBI Taxonomy" id="1548548"/>
    <lineage>
        <taxon>Bacteria</taxon>
        <taxon>Deltaproteobacteria</taxon>
        <taxon>Bradymonadales</taxon>
        <taxon>Bradymonadaceae</taxon>
        <taxon>Bradymonas</taxon>
    </lineage>
</organism>
<evidence type="ECO:0000313" key="2">
    <source>
        <dbReference type="EMBL" id="AWV90233.1"/>
    </source>
</evidence>
<dbReference type="Gene3D" id="3.40.50.2300">
    <property type="match status" value="1"/>
</dbReference>
<dbReference type="Proteomes" id="UP000249799">
    <property type="component" value="Chromosome"/>
</dbReference>
<accession>A0A2Z4FMR3</accession>
<reference evidence="2 3" key="1">
    <citation type="submission" date="2018-06" db="EMBL/GenBank/DDBJ databases">
        <title>Lujinxingia sediminis gen. nov. sp. nov., a new facultative anaerobic member of the class Deltaproteobacteria, and proposal of Lujinxingaceae fam. nov.</title>
        <authorList>
            <person name="Guo L.-Y."/>
            <person name="Li C.-M."/>
            <person name="Wang S."/>
            <person name="Du Z.-J."/>
        </authorList>
    </citation>
    <scope>NUCLEOTIDE SEQUENCE [LARGE SCALE GENOMIC DNA]</scope>
    <source>
        <strain evidence="2 3">FA350</strain>
    </source>
</reference>
<keyword evidence="3" id="KW-1185">Reference proteome</keyword>
<dbReference type="SUPFAM" id="SSF46565">
    <property type="entry name" value="Chaperone J-domain"/>
    <property type="match status" value="1"/>
</dbReference>
<feature type="region of interest" description="Disordered" evidence="1">
    <location>
        <begin position="448"/>
        <end position="548"/>
    </location>
</feature>
<dbReference type="InterPro" id="IPR036869">
    <property type="entry name" value="J_dom_sf"/>
</dbReference>
<dbReference type="KEGG" id="bsed:DN745_13205"/>
<sequence length="731" mass="81955">MKNVFLITDDAALRRSVEQCAQAHRLDVQATAQWADARDILIKTHFDAVFIDYEVMKLEGLDAFILLDNVLQKESTIASLILRKPSARASQFIDSLASFGPAIELDGKPPTPETLQAPFDACVRSATKAAPQQDVNQSSHGPLLVEVHLTTAREGTFADVSLARALYTLAFTAASGTLFLKHDTLEHHYPVFEGRLRRPYDARYSPLSTLAKSFAWSRGSYRFTPEPIADGPTEDPYRFIYLSIERHMPSREVMQAMMPHMRAFPVRTNHWQARTESLRDLAILHRFMQACDGQTTLERALGSLGADATRGFQAALYAVETDLLSLRAEPTFQSVSIQYNREIARFRQQQVDAQTKDSKAYRARGSGRASLEAELTEFLERLEHATPYEIFGVWEGCGREIIRSKFYEMVKQHHPDVYGGNISGDVKRLVQEIFITIKDTYEELMKIEGEQRRPRPEPTPADHAPGPRLGNPRSFGSESAPTRPAIPRAMPHTSTSRADAPRPKLSQPKATPSAGADATAPTSSRQSRIERLKVKRSATPIGLGREPSTPIIAAKPRARTESQADRRAKLARIRTNSSGGRSNTGMLRAADTAANAFNEGYSAWREGDNTKLAAERFATAYNLEPGNGKYMTFYGYFLFLQDAANLDDALRTVEKAIEFKDRQSLPDAHVFMGHLLKVKEEHKKALRHYQIALRLNPKSRDALRAIRLYEKRHGEAGNADSSPFWKNLFKK</sequence>
<dbReference type="InterPro" id="IPR011990">
    <property type="entry name" value="TPR-like_helical_dom_sf"/>
</dbReference>
<dbReference type="SUPFAM" id="SSF52172">
    <property type="entry name" value="CheY-like"/>
    <property type="match status" value="1"/>
</dbReference>
<gene>
    <name evidence="2" type="ORF">DN745_13205</name>
</gene>
<evidence type="ECO:0000313" key="3">
    <source>
        <dbReference type="Proteomes" id="UP000249799"/>
    </source>
</evidence>
<dbReference type="RefSeq" id="WP_111335520.1">
    <property type="nucleotide sequence ID" value="NZ_CP030032.1"/>
</dbReference>
<dbReference type="Gene3D" id="1.25.40.10">
    <property type="entry name" value="Tetratricopeptide repeat domain"/>
    <property type="match status" value="1"/>
</dbReference>
<dbReference type="OrthoDB" id="9786294at2"/>
<name>A0A2Z4FMR3_9DELT</name>
<dbReference type="InterPro" id="IPR011006">
    <property type="entry name" value="CheY-like_superfamily"/>
</dbReference>
<dbReference type="CDD" id="cd06257">
    <property type="entry name" value="DnaJ"/>
    <property type="match status" value="1"/>
</dbReference>
<dbReference type="InterPro" id="IPR001623">
    <property type="entry name" value="DnaJ_domain"/>
</dbReference>
<dbReference type="SMART" id="SM00028">
    <property type="entry name" value="TPR"/>
    <property type="match status" value="1"/>
</dbReference>
<dbReference type="SUPFAM" id="SSF48452">
    <property type="entry name" value="TPR-like"/>
    <property type="match status" value="1"/>
</dbReference>
<dbReference type="EMBL" id="CP030032">
    <property type="protein sequence ID" value="AWV90233.1"/>
    <property type="molecule type" value="Genomic_DNA"/>
</dbReference>
<dbReference type="PROSITE" id="PS50076">
    <property type="entry name" value="DNAJ_2"/>
    <property type="match status" value="1"/>
</dbReference>
<evidence type="ECO:0000256" key="1">
    <source>
        <dbReference type="SAM" id="MobiDB-lite"/>
    </source>
</evidence>
<dbReference type="SMART" id="SM00271">
    <property type="entry name" value="DnaJ"/>
    <property type="match status" value="1"/>
</dbReference>
<dbReference type="Gene3D" id="1.10.287.110">
    <property type="entry name" value="DnaJ domain"/>
    <property type="match status" value="1"/>
</dbReference>
<proteinExistence type="predicted"/>
<dbReference type="AlphaFoldDB" id="A0A2Z4FMR3"/>
<dbReference type="InterPro" id="IPR019734">
    <property type="entry name" value="TPR_rpt"/>
</dbReference>
<dbReference type="PROSITE" id="PS50005">
    <property type="entry name" value="TPR"/>
    <property type="match status" value="1"/>
</dbReference>
<protein>
    <submittedName>
        <fullName evidence="2">Uncharacterized protein</fullName>
    </submittedName>
</protein>